<gene>
    <name evidence="2" type="ORF">GCM10025791_13280</name>
</gene>
<comment type="caution">
    <text evidence="2">The sequence shown here is derived from an EMBL/GenBank/DDBJ whole genome shotgun (WGS) entry which is preliminary data.</text>
</comment>
<name>A0AAV3U0N6_9ALTE</name>
<dbReference type="InterPro" id="IPR021244">
    <property type="entry name" value="DUF2802"/>
</dbReference>
<evidence type="ECO:0000313" key="3">
    <source>
        <dbReference type="Proteomes" id="UP001409585"/>
    </source>
</evidence>
<keyword evidence="1" id="KW-0472">Membrane</keyword>
<keyword evidence="1" id="KW-1133">Transmembrane helix</keyword>
<accession>A0AAV3U0N6</accession>
<protein>
    <recommendedName>
        <fullName evidence="4">DUF2802 domain-containing protein</fullName>
    </recommendedName>
</protein>
<sequence length="177" mass="19142">MDISTLSIYLVVIAVVAALALIGNVVLWRQFVLLEQELEKNASSIEKEGQITYLSHMSTDKKLQMFEQRLRALAEDPMLEAQKAPAAAPVSLTVPPAPVQPEVQTEHIESDEVQAVEALLADAVSAARTNEPASSLSNASSLFEQGVDSEEVARRCGLTRAEAELMALVQNKTKIAS</sequence>
<organism evidence="2 3">
    <name type="scientific">Halioxenophilus aromaticivorans</name>
    <dbReference type="NCBI Taxonomy" id="1306992"/>
    <lineage>
        <taxon>Bacteria</taxon>
        <taxon>Pseudomonadati</taxon>
        <taxon>Pseudomonadota</taxon>
        <taxon>Gammaproteobacteria</taxon>
        <taxon>Alteromonadales</taxon>
        <taxon>Alteromonadaceae</taxon>
        <taxon>Halioxenophilus</taxon>
    </lineage>
</organism>
<dbReference type="AlphaFoldDB" id="A0AAV3U0N6"/>
<dbReference type="Proteomes" id="UP001409585">
    <property type="component" value="Unassembled WGS sequence"/>
</dbReference>
<keyword evidence="1" id="KW-0812">Transmembrane</keyword>
<evidence type="ECO:0000256" key="1">
    <source>
        <dbReference type="SAM" id="Phobius"/>
    </source>
</evidence>
<feature type="transmembrane region" description="Helical" evidence="1">
    <location>
        <begin position="6"/>
        <end position="28"/>
    </location>
</feature>
<evidence type="ECO:0008006" key="4">
    <source>
        <dbReference type="Google" id="ProtNLM"/>
    </source>
</evidence>
<evidence type="ECO:0000313" key="2">
    <source>
        <dbReference type="EMBL" id="GAA4936900.1"/>
    </source>
</evidence>
<reference evidence="3" key="1">
    <citation type="journal article" date="2019" name="Int. J. Syst. Evol. Microbiol.">
        <title>The Global Catalogue of Microorganisms (GCM) 10K type strain sequencing project: providing services to taxonomists for standard genome sequencing and annotation.</title>
        <authorList>
            <consortium name="The Broad Institute Genomics Platform"/>
            <consortium name="The Broad Institute Genome Sequencing Center for Infectious Disease"/>
            <person name="Wu L."/>
            <person name="Ma J."/>
        </authorList>
    </citation>
    <scope>NUCLEOTIDE SEQUENCE [LARGE SCALE GENOMIC DNA]</scope>
    <source>
        <strain evidence="3">JCM 19134</strain>
    </source>
</reference>
<dbReference type="Pfam" id="PF10975">
    <property type="entry name" value="DUF2802"/>
    <property type="match status" value="1"/>
</dbReference>
<dbReference type="EMBL" id="BAABLX010000007">
    <property type="protein sequence ID" value="GAA4936900.1"/>
    <property type="molecule type" value="Genomic_DNA"/>
</dbReference>
<keyword evidence="3" id="KW-1185">Reference proteome</keyword>
<proteinExistence type="predicted"/>
<dbReference type="RefSeq" id="WP_345418956.1">
    <property type="nucleotide sequence ID" value="NZ_AP031496.1"/>
</dbReference>